<feature type="region of interest" description="Disordered" evidence="1">
    <location>
        <begin position="1"/>
        <end position="20"/>
    </location>
</feature>
<accession>A0A3M6TCN1</accession>
<gene>
    <name evidence="2" type="ORF">pdam_00019245</name>
</gene>
<organism evidence="2 3">
    <name type="scientific">Pocillopora damicornis</name>
    <name type="common">Cauliflower coral</name>
    <name type="synonym">Millepora damicornis</name>
    <dbReference type="NCBI Taxonomy" id="46731"/>
    <lineage>
        <taxon>Eukaryota</taxon>
        <taxon>Metazoa</taxon>
        <taxon>Cnidaria</taxon>
        <taxon>Anthozoa</taxon>
        <taxon>Hexacorallia</taxon>
        <taxon>Scleractinia</taxon>
        <taxon>Astrocoeniina</taxon>
        <taxon>Pocilloporidae</taxon>
        <taxon>Pocillopora</taxon>
    </lineage>
</organism>
<proteinExistence type="predicted"/>
<dbReference type="EMBL" id="RCHS01003874">
    <property type="protein sequence ID" value="RMX39101.1"/>
    <property type="molecule type" value="Genomic_DNA"/>
</dbReference>
<evidence type="ECO:0000313" key="2">
    <source>
        <dbReference type="EMBL" id="RMX39101.1"/>
    </source>
</evidence>
<evidence type="ECO:0000313" key="3">
    <source>
        <dbReference type="Proteomes" id="UP000275408"/>
    </source>
</evidence>
<evidence type="ECO:0000256" key="1">
    <source>
        <dbReference type="SAM" id="MobiDB-lite"/>
    </source>
</evidence>
<reference evidence="2 3" key="1">
    <citation type="journal article" date="2018" name="Sci. Rep.">
        <title>Comparative analysis of the Pocillopora damicornis genome highlights role of immune system in coral evolution.</title>
        <authorList>
            <person name="Cunning R."/>
            <person name="Bay R.A."/>
            <person name="Gillette P."/>
            <person name="Baker A.C."/>
            <person name="Traylor-Knowles N."/>
        </authorList>
    </citation>
    <scope>NUCLEOTIDE SEQUENCE [LARGE SCALE GENOMIC DNA]</scope>
    <source>
        <strain evidence="2">RSMAS</strain>
        <tissue evidence="2">Whole animal</tissue>
    </source>
</reference>
<name>A0A3M6TCN1_POCDA</name>
<dbReference type="Proteomes" id="UP000275408">
    <property type="component" value="Unassembled WGS sequence"/>
</dbReference>
<keyword evidence="3" id="KW-1185">Reference proteome</keyword>
<sequence length="116" mass="13435">MYELTTETYQDRKPKNSVEPANEFKVTAVLPYVIGLSTQLRRCLQQQSVRPIFKVKEAIHMRLYPNNINRDSGIEIPEAWMPTIKKHNNRGVVRGSKSLIEQQGSKMHQSELLKNN</sequence>
<comment type="caution">
    <text evidence="2">The sequence shown here is derived from an EMBL/GenBank/DDBJ whole genome shotgun (WGS) entry which is preliminary data.</text>
</comment>
<dbReference type="AlphaFoldDB" id="A0A3M6TCN1"/>
<protein>
    <submittedName>
        <fullName evidence="2">Uncharacterized protein</fullName>
    </submittedName>
</protein>